<evidence type="ECO:0000313" key="2">
    <source>
        <dbReference type="EMBL" id="TPP41482.1"/>
    </source>
</evidence>
<evidence type="ECO:0000313" key="3">
    <source>
        <dbReference type="Proteomes" id="UP000318821"/>
    </source>
</evidence>
<dbReference type="VEuPathDB" id="TriTrypDB:LDHU3_31.2240"/>
<comment type="caution">
    <text evidence="2">The sequence shown here is derived from an EMBL/GenBank/DDBJ whole genome shotgun (WGS) entry which is preliminary data.</text>
</comment>
<proteinExistence type="predicted"/>
<evidence type="ECO:0008006" key="4">
    <source>
        <dbReference type="Google" id="ProtNLM"/>
    </source>
</evidence>
<accession>A0A504WXP9</accession>
<dbReference type="AlphaFoldDB" id="A0A504WXP9"/>
<dbReference type="EMBL" id="RHLD01000005">
    <property type="protein sequence ID" value="TPP41482.1"/>
    <property type="molecule type" value="Genomic_DNA"/>
</dbReference>
<dbReference type="Gene3D" id="2.40.50.140">
    <property type="entry name" value="Nucleic acid-binding proteins"/>
    <property type="match status" value="1"/>
</dbReference>
<dbReference type="Proteomes" id="UP000318821">
    <property type="component" value="Unassembled WGS sequence"/>
</dbReference>
<dbReference type="VEuPathDB" id="TriTrypDB:LdBPK_311370.1"/>
<dbReference type="VEuPathDB" id="TriTrypDB:LdCL_310020600"/>
<dbReference type="InterPro" id="IPR012340">
    <property type="entry name" value="NA-bd_OB-fold"/>
</dbReference>
<feature type="region of interest" description="Disordered" evidence="1">
    <location>
        <begin position="312"/>
        <end position="349"/>
    </location>
</feature>
<feature type="compositionally biased region" description="Basic and acidic residues" evidence="1">
    <location>
        <begin position="325"/>
        <end position="349"/>
    </location>
</feature>
<name>A0A504WXP9_LEIDO</name>
<protein>
    <recommendedName>
        <fullName evidence="4">CSD domain-containing protein</fullName>
    </recommendedName>
</protein>
<gene>
    <name evidence="2" type="ORF">CGC20_3460</name>
</gene>
<reference evidence="3" key="1">
    <citation type="submission" date="2019-02" db="EMBL/GenBank/DDBJ databases">
        <title>FDA dAtabase for Regulatory Grade micrObial Sequences (FDA-ARGOS): Supporting development and validation of Infectious Disease Dx tests.</title>
        <authorList>
            <person name="Duncan R."/>
            <person name="Fisher C."/>
            <person name="Tallon L."/>
            <person name="Sadzewicz L."/>
            <person name="Sengamalay N."/>
            <person name="Ott S."/>
            <person name="Godinez A."/>
            <person name="Nagaraj S."/>
            <person name="Vavikolanu K."/>
            <person name="Vyas G."/>
            <person name="Nadendla S."/>
            <person name="Aluvathingal J."/>
            <person name="Sichtig H."/>
        </authorList>
    </citation>
    <scope>NUCLEOTIDE SEQUENCE [LARGE SCALE GENOMIC DNA]</scope>
    <source>
        <strain evidence="3">FDAARGOS_360</strain>
    </source>
</reference>
<sequence length="552" mass="56445">MYWLSMASPAASNGAPSIASASAAQTATPPTAARAPVLGATPMMMQLSLATPASQSLDTNTLLGTPPQQLLIAQGGEGAAAAASVMPSMMDPNQMYIMGRPDVAMPLNYVMQTFAPATGAPVMMASGATLAYTASGASMGSSTYSMLPGGGGLLNVSAARVAVYQAGGISEVSQLPALATVSEDTLGSFSFASTTSKMAPQCFPGAPPSFSAAGSFISTGAALVHASASAPSANLPPPPQYSSIVKPPASGAARPIFDSHPTPVVRKGDAGKGYEAGVHYEGRVKRFNPIRGYGFVSATYKLIPLLKPRQLKETKAPGSISTSEKQGHTPDARPRDSTGSGADKEGKASEDAPLLLASDVHAAAALSAEINGDDVVYIKGVPHVRQPVTMGDVFVHYNCLQRSPGDVNMEANGGFVNLPAGSRVQFKVEVFVPAELMEKASDDKEAAAMLNNLGVPVEENPNLLSRAIATKKGWGYQAIDVLVLPPKGTLPAQLAPRNSATATEYAASGSVSSKADVSAPPWLEAATAGMQYTTVLLPGATGMASYTVGNGM</sequence>
<evidence type="ECO:0000256" key="1">
    <source>
        <dbReference type="SAM" id="MobiDB-lite"/>
    </source>
</evidence>
<organism evidence="2 3">
    <name type="scientific">Leishmania donovani</name>
    <dbReference type="NCBI Taxonomy" id="5661"/>
    <lineage>
        <taxon>Eukaryota</taxon>
        <taxon>Discoba</taxon>
        <taxon>Euglenozoa</taxon>
        <taxon>Kinetoplastea</taxon>
        <taxon>Metakinetoplastina</taxon>
        <taxon>Trypanosomatida</taxon>
        <taxon>Trypanosomatidae</taxon>
        <taxon>Leishmaniinae</taxon>
        <taxon>Leishmania</taxon>
    </lineage>
</organism>